<dbReference type="EMBL" id="FP929052">
    <property type="protein sequence ID" value="CBL16527.1"/>
    <property type="molecule type" value="Genomic_DNA"/>
</dbReference>
<dbReference type="Proteomes" id="UP000007054">
    <property type="component" value="Chromosome"/>
</dbReference>
<keyword evidence="2" id="KW-1133">Transmembrane helix</keyword>
<keyword evidence="2" id="KW-0472">Membrane</keyword>
<gene>
    <name evidence="3" type="ordered locus">RUM_02840</name>
</gene>
<sequence length="90" mass="10465">MEQAEYQWSRTDAMLWVGKIALLFFLILGLIYVFTVLTPKIAAWIDKKRGKQPAYTQYDEHTKVKGVFEADLPKDKNQKENEEQKDNGEG</sequence>
<evidence type="ECO:0000256" key="1">
    <source>
        <dbReference type="SAM" id="MobiDB-lite"/>
    </source>
</evidence>
<dbReference type="RefSeq" id="WP_015557434.1">
    <property type="nucleotide sequence ID" value="NC_021039.1"/>
</dbReference>
<reference evidence="3" key="1">
    <citation type="submission" date="2010-03" db="EMBL/GenBank/DDBJ databases">
        <title>The genome sequence of Ruminococcus sp. 18P13.</title>
        <authorList>
            <consortium name="metaHIT consortium -- http://www.metahit.eu/"/>
            <person name="Pajon A."/>
            <person name="Turner K."/>
            <person name="Parkhill J."/>
            <person name="Bernalier A."/>
        </authorList>
    </citation>
    <scope>NUCLEOTIDE SEQUENCE [LARGE SCALE GENOMIC DNA]</scope>
    <source>
        <strain evidence="3">Type strain: 18P13</strain>
    </source>
</reference>
<dbReference type="AlphaFoldDB" id="D4LA82"/>
<keyword evidence="4" id="KW-1185">Reference proteome</keyword>
<organism evidence="3 4">
    <name type="scientific">Ruminococcus champanellensis (strain DSM 18848 / JCM 17042 / KCTC 15320 / 18P13)</name>
    <dbReference type="NCBI Taxonomy" id="213810"/>
    <lineage>
        <taxon>Bacteria</taxon>
        <taxon>Bacillati</taxon>
        <taxon>Bacillota</taxon>
        <taxon>Clostridia</taxon>
        <taxon>Eubacteriales</taxon>
        <taxon>Oscillospiraceae</taxon>
        <taxon>Ruminococcus</taxon>
    </lineage>
</organism>
<name>D4LA82_RUMC1</name>
<dbReference type="GeneID" id="83155118"/>
<reference evidence="3" key="2">
    <citation type="submission" date="2010-03" db="EMBL/GenBank/DDBJ databases">
        <authorList>
            <person name="Pajon A."/>
        </authorList>
    </citation>
    <scope>NUCLEOTIDE SEQUENCE</scope>
    <source>
        <strain evidence="3">Type strain: 18P13</strain>
    </source>
</reference>
<dbReference type="BioCyc" id="RCHA213810:RUM_RS01355-MONOMER"/>
<keyword evidence="2" id="KW-0812">Transmembrane</keyword>
<dbReference type="KEGG" id="rch:RUM_02840"/>
<evidence type="ECO:0000256" key="2">
    <source>
        <dbReference type="SAM" id="Phobius"/>
    </source>
</evidence>
<accession>D4LA82</accession>
<feature type="transmembrane region" description="Helical" evidence="2">
    <location>
        <begin position="20"/>
        <end position="42"/>
    </location>
</feature>
<proteinExistence type="predicted"/>
<dbReference type="HOGENOM" id="CLU_2438965_0_0_9"/>
<evidence type="ECO:0000313" key="3">
    <source>
        <dbReference type="EMBL" id="CBL16527.1"/>
    </source>
</evidence>
<evidence type="ECO:0000313" key="4">
    <source>
        <dbReference type="Proteomes" id="UP000007054"/>
    </source>
</evidence>
<feature type="region of interest" description="Disordered" evidence="1">
    <location>
        <begin position="67"/>
        <end position="90"/>
    </location>
</feature>
<dbReference type="PATRIC" id="fig|213810.4.peg.189"/>
<protein>
    <submittedName>
        <fullName evidence="3">Uncharacterized protein</fullName>
    </submittedName>
</protein>